<accession>A0ACC3SMX2</accession>
<evidence type="ECO:0000313" key="2">
    <source>
        <dbReference type="Proteomes" id="UP001320706"/>
    </source>
</evidence>
<proteinExistence type="predicted"/>
<dbReference type="Proteomes" id="UP001320706">
    <property type="component" value="Unassembled WGS sequence"/>
</dbReference>
<evidence type="ECO:0000313" key="1">
    <source>
        <dbReference type="EMBL" id="KAK8219840.1"/>
    </source>
</evidence>
<dbReference type="EMBL" id="JAMKPW020000003">
    <property type="protein sequence ID" value="KAK8219840.1"/>
    <property type="molecule type" value="Genomic_DNA"/>
</dbReference>
<name>A0ACC3SMX2_9PEZI</name>
<sequence length="80" mass="8775">MLDQDAGLNGFHMFCLSPAESYFQARANKSYSISSILKTKVHASGEQDKCHALGSVSNPSTFARQMGKPIDPDEQLERGQ</sequence>
<gene>
    <name evidence="1" type="ORF">M8818_000814</name>
</gene>
<protein>
    <submittedName>
        <fullName evidence="1">Uncharacterized protein</fullName>
    </submittedName>
</protein>
<comment type="caution">
    <text evidence="1">The sequence shown here is derived from an EMBL/GenBank/DDBJ whole genome shotgun (WGS) entry which is preliminary data.</text>
</comment>
<keyword evidence="2" id="KW-1185">Reference proteome</keyword>
<organism evidence="1 2">
    <name type="scientific">Zalaria obscura</name>
    <dbReference type="NCBI Taxonomy" id="2024903"/>
    <lineage>
        <taxon>Eukaryota</taxon>
        <taxon>Fungi</taxon>
        <taxon>Dikarya</taxon>
        <taxon>Ascomycota</taxon>
        <taxon>Pezizomycotina</taxon>
        <taxon>Dothideomycetes</taxon>
        <taxon>Dothideomycetidae</taxon>
        <taxon>Dothideales</taxon>
        <taxon>Zalariaceae</taxon>
        <taxon>Zalaria</taxon>
    </lineage>
</organism>
<reference evidence="1" key="1">
    <citation type="submission" date="2024-02" db="EMBL/GenBank/DDBJ databases">
        <title>Metagenome Assembled Genome of Zalaria obscura JY119.</title>
        <authorList>
            <person name="Vighnesh L."/>
            <person name="Jagadeeshwari U."/>
            <person name="Venkata Ramana C."/>
            <person name="Sasikala C."/>
        </authorList>
    </citation>
    <scope>NUCLEOTIDE SEQUENCE</scope>
    <source>
        <strain evidence="1">JY119</strain>
    </source>
</reference>